<keyword evidence="2 7" id="KW-0808">Transferase</keyword>
<protein>
    <submittedName>
        <fullName evidence="7">O-methyltransferase</fullName>
    </submittedName>
</protein>
<dbReference type="Gene3D" id="1.10.10.10">
    <property type="entry name" value="Winged helix-like DNA-binding domain superfamily/Winged helix DNA-binding domain"/>
    <property type="match status" value="1"/>
</dbReference>
<dbReference type="PANTHER" id="PTHR43712">
    <property type="entry name" value="PUTATIVE (AFU_ORTHOLOGUE AFUA_4G14580)-RELATED"/>
    <property type="match status" value="1"/>
</dbReference>
<evidence type="ECO:0000256" key="2">
    <source>
        <dbReference type="ARBA" id="ARBA00022679"/>
    </source>
</evidence>
<dbReference type="InterPro" id="IPR036390">
    <property type="entry name" value="WH_DNA-bd_sf"/>
</dbReference>
<evidence type="ECO:0000256" key="1">
    <source>
        <dbReference type="ARBA" id="ARBA00022603"/>
    </source>
</evidence>
<dbReference type="EMBL" id="CP003360">
    <property type="protein sequence ID" value="AFM23737.1"/>
    <property type="molecule type" value="Genomic_DNA"/>
</dbReference>
<keyword evidence="3" id="KW-0949">S-adenosyl-L-methionine</keyword>
<dbReference type="SUPFAM" id="SSF46785">
    <property type="entry name" value="Winged helix' DNA-binding domain"/>
    <property type="match status" value="1"/>
</dbReference>
<organism evidence="7 8">
    <name type="scientific">Desulfomonile tiedjei (strain ATCC 49306 / DSM 6799 / DCB-1)</name>
    <dbReference type="NCBI Taxonomy" id="706587"/>
    <lineage>
        <taxon>Bacteria</taxon>
        <taxon>Pseudomonadati</taxon>
        <taxon>Thermodesulfobacteriota</taxon>
        <taxon>Desulfomonilia</taxon>
        <taxon>Desulfomonilales</taxon>
        <taxon>Desulfomonilaceae</taxon>
        <taxon>Desulfomonile</taxon>
    </lineage>
</organism>
<dbReference type="InterPro" id="IPR001077">
    <property type="entry name" value="COMT_C"/>
</dbReference>
<dbReference type="GO" id="GO:0046983">
    <property type="term" value="F:protein dimerization activity"/>
    <property type="evidence" value="ECO:0007669"/>
    <property type="project" value="InterPro"/>
</dbReference>
<reference evidence="8" key="1">
    <citation type="submission" date="2012-06" db="EMBL/GenBank/DDBJ databases">
        <title>Complete sequence of chromosome of Desulfomonile tiedjei DSM 6799.</title>
        <authorList>
            <person name="Lucas S."/>
            <person name="Copeland A."/>
            <person name="Lapidus A."/>
            <person name="Glavina del Rio T."/>
            <person name="Dalin E."/>
            <person name="Tice H."/>
            <person name="Bruce D."/>
            <person name="Goodwin L."/>
            <person name="Pitluck S."/>
            <person name="Peters L."/>
            <person name="Ovchinnikova G."/>
            <person name="Zeytun A."/>
            <person name="Lu M."/>
            <person name="Kyrpides N."/>
            <person name="Mavromatis K."/>
            <person name="Ivanova N."/>
            <person name="Brettin T."/>
            <person name="Detter J.C."/>
            <person name="Han C."/>
            <person name="Larimer F."/>
            <person name="Land M."/>
            <person name="Hauser L."/>
            <person name="Markowitz V."/>
            <person name="Cheng J.-F."/>
            <person name="Hugenholtz P."/>
            <person name="Woyke T."/>
            <person name="Wu D."/>
            <person name="Spring S."/>
            <person name="Schroeder M."/>
            <person name="Brambilla E."/>
            <person name="Klenk H.-P."/>
            <person name="Eisen J.A."/>
        </authorList>
    </citation>
    <scope>NUCLEOTIDE SEQUENCE [LARGE SCALE GENOMIC DNA]</scope>
    <source>
        <strain evidence="8">ATCC 49306 / DSM 6799 / DCB-1</strain>
    </source>
</reference>
<dbReference type="Pfam" id="PF00891">
    <property type="entry name" value="Methyltransf_2"/>
    <property type="match status" value="1"/>
</dbReference>
<dbReference type="InterPro" id="IPR016461">
    <property type="entry name" value="COMT-like"/>
</dbReference>
<dbReference type="InterPro" id="IPR036388">
    <property type="entry name" value="WH-like_DNA-bd_sf"/>
</dbReference>
<gene>
    <name evidence="7" type="ordered locus">Desti_1020</name>
</gene>
<evidence type="ECO:0000259" key="5">
    <source>
        <dbReference type="Pfam" id="PF00891"/>
    </source>
</evidence>
<dbReference type="GO" id="GO:0032259">
    <property type="term" value="P:methylation"/>
    <property type="evidence" value="ECO:0007669"/>
    <property type="project" value="UniProtKB-KW"/>
</dbReference>
<feature type="domain" description="O-methyltransferase C-terminal" evidence="5">
    <location>
        <begin position="109"/>
        <end position="311"/>
    </location>
</feature>
<feature type="active site" description="Proton acceptor" evidence="4">
    <location>
        <position position="239"/>
    </location>
</feature>
<dbReference type="InterPro" id="IPR012967">
    <property type="entry name" value="COMT_dimerisation"/>
</dbReference>
<keyword evidence="1 7" id="KW-0489">Methyltransferase</keyword>
<evidence type="ECO:0000256" key="3">
    <source>
        <dbReference type="ARBA" id="ARBA00022691"/>
    </source>
</evidence>
<dbReference type="SUPFAM" id="SSF53335">
    <property type="entry name" value="S-adenosyl-L-methionine-dependent methyltransferases"/>
    <property type="match status" value="1"/>
</dbReference>
<dbReference type="AlphaFoldDB" id="I4C2E6"/>
<sequence>MSEKWDKESILSLSGAFQTCRILLTAAELDLFTILSDGPKSVEDIARDKSWDERGLRIVMDALAATGFLQKSAEGSYSADETMLKLMAKNGSQSILPLVLHRNRMWESWSKLTEIVKTGSNPNPLGMASRTSEEVQDFIDAMHVVGSVMANRIVESLDLAPFKRMLDVGGASGTYIMAFLRKAPHMKATLFDFPRVVEMGRNRLTQHGFIDRVEIVAGDYTKDELPSGHDLVLLSAIIHSNSRDVNRMLYGKIFRSLDPGGTVLIRDYVLDESRTNPPDGAIFAVNMLCATSAGDSYTLKEIREDLETSGFVSVNLIRNGANMDQLISAEKPR</sequence>
<dbReference type="Gene3D" id="3.40.50.150">
    <property type="entry name" value="Vaccinia Virus protein VP39"/>
    <property type="match status" value="1"/>
</dbReference>
<dbReference type="RefSeq" id="WP_014808891.1">
    <property type="nucleotide sequence ID" value="NC_018025.1"/>
</dbReference>
<dbReference type="InterPro" id="IPR029063">
    <property type="entry name" value="SAM-dependent_MTases_sf"/>
</dbReference>
<evidence type="ECO:0000256" key="4">
    <source>
        <dbReference type="PIRSR" id="PIRSR005739-1"/>
    </source>
</evidence>
<dbReference type="KEGG" id="dti:Desti_1020"/>
<dbReference type="PIRSF" id="PIRSF005739">
    <property type="entry name" value="O-mtase"/>
    <property type="match status" value="1"/>
</dbReference>
<dbReference type="PROSITE" id="PS51683">
    <property type="entry name" value="SAM_OMT_II"/>
    <property type="match status" value="1"/>
</dbReference>
<dbReference type="STRING" id="706587.Desti_1020"/>
<dbReference type="OrthoDB" id="9767938at2"/>
<dbReference type="GO" id="GO:0008171">
    <property type="term" value="F:O-methyltransferase activity"/>
    <property type="evidence" value="ECO:0007669"/>
    <property type="project" value="InterPro"/>
</dbReference>
<dbReference type="HOGENOM" id="CLU_005533_4_1_7"/>
<evidence type="ECO:0000313" key="7">
    <source>
        <dbReference type="EMBL" id="AFM23737.1"/>
    </source>
</evidence>
<dbReference type="PANTHER" id="PTHR43712:SF2">
    <property type="entry name" value="O-METHYLTRANSFERASE CICE"/>
    <property type="match status" value="1"/>
</dbReference>
<feature type="domain" description="O-methyltransferase dimerisation" evidence="6">
    <location>
        <begin position="12"/>
        <end position="79"/>
    </location>
</feature>
<name>I4C2E6_DESTA</name>
<accession>I4C2E6</accession>
<proteinExistence type="predicted"/>
<evidence type="ECO:0000259" key="6">
    <source>
        <dbReference type="Pfam" id="PF08100"/>
    </source>
</evidence>
<dbReference type="CDD" id="cd02440">
    <property type="entry name" value="AdoMet_MTases"/>
    <property type="match status" value="1"/>
</dbReference>
<dbReference type="Pfam" id="PF08100">
    <property type="entry name" value="Dimerisation"/>
    <property type="match status" value="1"/>
</dbReference>
<keyword evidence="8" id="KW-1185">Reference proteome</keyword>
<evidence type="ECO:0000313" key="8">
    <source>
        <dbReference type="Proteomes" id="UP000006055"/>
    </source>
</evidence>
<dbReference type="eggNOG" id="COG2519">
    <property type="taxonomic scope" value="Bacteria"/>
</dbReference>
<dbReference type="Proteomes" id="UP000006055">
    <property type="component" value="Chromosome"/>
</dbReference>